<dbReference type="PANTHER" id="PTHR30543:SF21">
    <property type="entry name" value="NAD(P)H-DEPENDENT FMN REDUCTASE LOT6"/>
    <property type="match status" value="1"/>
</dbReference>
<sequence>MTRIVGIVGSLRRTSYNRGLLEAARELVPGGVDLHVHGIEGIPLYDGDVEEAEGIPPAVTALKTAIVQADGLLLATPEYNNGIPGAFKNAIDWLSRPPSDSPRIFKGRPVAVMGATPGNFGTILAQDGWLPVLRTLGTRPWFEGRLMVSRAGDLYDEDGRLTDEGTRQRLKDFLAGFVAFTRHGK</sequence>
<feature type="domain" description="NADPH-dependent FMN reductase-like" evidence="1">
    <location>
        <begin position="2"/>
        <end position="151"/>
    </location>
</feature>
<protein>
    <submittedName>
        <fullName evidence="2">NAD(P)H-dependent FMN reductase</fullName>
    </submittedName>
</protein>
<accession>A0A7W6BQ14</accession>
<comment type="caution">
    <text evidence="2">The sequence shown here is derived from an EMBL/GenBank/DDBJ whole genome shotgun (WGS) entry which is preliminary data.</text>
</comment>
<dbReference type="Pfam" id="PF03358">
    <property type="entry name" value="FMN_red"/>
    <property type="match status" value="1"/>
</dbReference>
<dbReference type="GO" id="GO:0010181">
    <property type="term" value="F:FMN binding"/>
    <property type="evidence" value="ECO:0007669"/>
    <property type="project" value="TreeGrafter"/>
</dbReference>
<dbReference type="AlphaFoldDB" id="A0A7W6BQ14"/>
<proteinExistence type="predicted"/>
<dbReference type="Proteomes" id="UP000571950">
    <property type="component" value="Unassembled WGS sequence"/>
</dbReference>
<evidence type="ECO:0000313" key="2">
    <source>
        <dbReference type="EMBL" id="MBB3927667.1"/>
    </source>
</evidence>
<dbReference type="InterPro" id="IPR029039">
    <property type="entry name" value="Flavoprotein-like_sf"/>
</dbReference>
<gene>
    <name evidence="2" type="ORF">GGR43_003400</name>
</gene>
<dbReference type="GO" id="GO:0016491">
    <property type="term" value="F:oxidoreductase activity"/>
    <property type="evidence" value="ECO:0007669"/>
    <property type="project" value="InterPro"/>
</dbReference>
<dbReference type="Gene3D" id="3.40.50.360">
    <property type="match status" value="1"/>
</dbReference>
<dbReference type="PANTHER" id="PTHR30543">
    <property type="entry name" value="CHROMATE REDUCTASE"/>
    <property type="match status" value="1"/>
</dbReference>
<dbReference type="GO" id="GO:0005829">
    <property type="term" value="C:cytosol"/>
    <property type="evidence" value="ECO:0007669"/>
    <property type="project" value="TreeGrafter"/>
</dbReference>
<evidence type="ECO:0000313" key="3">
    <source>
        <dbReference type="Proteomes" id="UP000571950"/>
    </source>
</evidence>
<name>A0A7W6BQ14_9SPHN</name>
<dbReference type="SUPFAM" id="SSF52218">
    <property type="entry name" value="Flavoproteins"/>
    <property type="match status" value="1"/>
</dbReference>
<evidence type="ECO:0000259" key="1">
    <source>
        <dbReference type="Pfam" id="PF03358"/>
    </source>
</evidence>
<dbReference type="InterPro" id="IPR050712">
    <property type="entry name" value="NAD(P)H-dep_reductase"/>
</dbReference>
<dbReference type="EMBL" id="JACIDT010000014">
    <property type="protein sequence ID" value="MBB3927667.1"/>
    <property type="molecule type" value="Genomic_DNA"/>
</dbReference>
<reference evidence="2 3" key="1">
    <citation type="submission" date="2020-08" db="EMBL/GenBank/DDBJ databases">
        <title>Genomic Encyclopedia of Type Strains, Phase IV (KMG-IV): sequencing the most valuable type-strain genomes for metagenomic binning, comparative biology and taxonomic classification.</title>
        <authorList>
            <person name="Goeker M."/>
        </authorList>
    </citation>
    <scope>NUCLEOTIDE SEQUENCE [LARGE SCALE GENOMIC DNA]</scope>
    <source>
        <strain evidence="2 3">DSM 26189</strain>
    </source>
</reference>
<keyword evidence="3" id="KW-1185">Reference proteome</keyword>
<dbReference type="RefSeq" id="WP_188073135.1">
    <property type="nucleotide sequence ID" value="NZ_BSPS01000103.1"/>
</dbReference>
<dbReference type="InterPro" id="IPR005025">
    <property type="entry name" value="FMN_Rdtase-like_dom"/>
</dbReference>
<organism evidence="2 3">
    <name type="scientific">Sphingobium jiangsuense</name>
    <dbReference type="NCBI Taxonomy" id="870476"/>
    <lineage>
        <taxon>Bacteria</taxon>
        <taxon>Pseudomonadati</taxon>
        <taxon>Pseudomonadota</taxon>
        <taxon>Alphaproteobacteria</taxon>
        <taxon>Sphingomonadales</taxon>
        <taxon>Sphingomonadaceae</taxon>
        <taxon>Sphingobium</taxon>
    </lineage>
</organism>